<feature type="region of interest" description="Disordered" evidence="1">
    <location>
        <begin position="54"/>
        <end position="118"/>
    </location>
</feature>
<name>A0A0E0NIN3_ORYRU</name>
<dbReference type="Proteomes" id="UP000008022">
    <property type="component" value="Unassembled WGS sequence"/>
</dbReference>
<feature type="compositionally biased region" description="Polar residues" evidence="1">
    <location>
        <begin position="88"/>
        <end position="98"/>
    </location>
</feature>
<feature type="compositionally biased region" description="Basic and acidic residues" evidence="1">
    <location>
        <begin position="63"/>
        <end position="87"/>
    </location>
</feature>
<accession>A0A0E0NIN3</accession>
<keyword evidence="3" id="KW-1185">Reference proteome</keyword>
<proteinExistence type="predicted"/>
<reference evidence="2" key="2">
    <citation type="submission" date="2015-06" db="UniProtKB">
        <authorList>
            <consortium name="EnsemblPlants"/>
        </authorList>
    </citation>
    <scope>IDENTIFICATION</scope>
</reference>
<dbReference type="HOGENOM" id="CLU_2076868_0_0_1"/>
<dbReference type="Gramene" id="ORUFI02G27910.1">
    <property type="protein sequence ID" value="ORUFI02G27910.1"/>
    <property type="gene ID" value="ORUFI02G27910"/>
</dbReference>
<dbReference type="AlphaFoldDB" id="A0A0E0NIN3"/>
<sequence length="118" mass="13106">MGTAVQAYRLQYNFRINIGVLLYYDLLPSTSAPTTDSIDIFFTDEHSLYFVSESAPASHSRRARGDETPSWRKSGSAREGDLSRCKTEATQPPNSTTRAILASNPWADAPAARPLRRL</sequence>
<evidence type="ECO:0000256" key="1">
    <source>
        <dbReference type="SAM" id="MobiDB-lite"/>
    </source>
</evidence>
<dbReference type="EnsemblPlants" id="ORUFI02G27910.1">
    <property type="protein sequence ID" value="ORUFI02G27910.1"/>
    <property type="gene ID" value="ORUFI02G27910"/>
</dbReference>
<evidence type="ECO:0000313" key="3">
    <source>
        <dbReference type="Proteomes" id="UP000008022"/>
    </source>
</evidence>
<protein>
    <submittedName>
        <fullName evidence="2">Uncharacterized protein</fullName>
    </submittedName>
</protein>
<feature type="compositionally biased region" description="Low complexity" evidence="1">
    <location>
        <begin position="109"/>
        <end position="118"/>
    </location>
</feature>
<organism evidence="2 3">
    <name type="scientific">Oryza rufipogon</name>
    <name type="common">Brownbeard rice</name>
    <name type="synonym">Asian wild rice</name>
    <dbReference type="NCBI Taxonomy" id="4529"/>
    <lineage>
        <taxon>Eukaryota</taxon>
        <taxon>Viridiplantae</taxon>
        <taxon>Streptophyta</taxon>
        <taxon>Embryophyta</taxon>
        <taxon>Tracheophyta</taxon>
        <taxon>Spermatophyta</taxon>
        <taxon>Magnoliopsida</taxon>
        <taxon>Liliopsida</taxon>
        <taxon>Poales</taxon>
        <taxon>Poaceae</taxon>
        <taxon>BOP clade</taxon>
        <taxon>Oryzoideae</taxon>
        <taxon>Oryzeae</taxon>
        <taxon>Oryzinae</taxon>
        <taxon>Oryza</taxon>
    </lineage>
</organism>
<evidence type="ECO:0000313" key="2">
    <source>
        <dbReference type="EnsemblPlants" id="ORUFI02G27910.1"/>
    </source>
</evidence>
<reference evidence="3" key="1">
    <citation type="submission" date="2013-06" db="EMBL/GenBank/DDBJ databases">
        <authorList>
            <person name="Zhao Q."/>
        </authorList>
    </citation>
    <scope>NUCLEOTIDE SEQUENCE</scope>
    <source>
        <strain evidence="3">cv. W1943</strain>
    </source>
</reference>